<feature type="transmembrane region" description="Helical" evidence="1">
    <location>
        <begin position="46"/>
        <end position="65"/>
    </location>
</feature>
<name>A0A158QYH1_NIPBR</name>
<dbReference type="EMBL" id="UYSL01020011">
    <property type="protein sequence ID" value="VDL72067.1"/>
    <property type="molecule type" value="Genomic_DNA"/>
</dbReference>
<evidence type="ECO:0000256" key="1">
    <source>
        <dbReference type="SAM" id="Phobius"/>
    </source>
</evidence>
<keyword evidence="1" id="KW-0812">Transmembrane</keyword>
<proteinExistence type="predicted"/>
<dbReference type="PANTHER" id="PTHR46671:SF7">
    <property type="entry name" value="CORE-2_I-BRANCHING ENZYME"/>
    <property type="match status" value="1"/>
</dbReference>
<keyword evidence="1" id="KW-0472">Membrane</keyword>
<protein>
    <submittedName>
        <fullName evidence="4">Diguanylate cyclase</fullName>
    </submittedName>
</protein>
<dbReference type="AlphaFoldDB" id="A0A158QYH1"/>
<reference evidence="2 3" key="2">
    <citation type="submission" date="2018-11" db="EMBL/GenBank/DDBJ databases">
        <authorList>
            <consortium name="Pathogen Informatics"/>
        </authorList>
    </citation>
    <scope>NUCLEOTIDE SEQUENCE [LARGE SCALE GENOMIC DNA]</scope>
</reference>
<evidence type="ECO:0000313" key="2">
    <source>
        <dbReference type="EMBL" id="VDL72067.1"/>
    </source>
</evidence>
<sequence length="254" mass="28869">MADMTQSHQLSTRAGCHVGTTLPVDHGVNRMRYRLLAGGGAKLRNHVVMLVILLVLSWVLLCYLISREKLRLIRREQRITDLARQVLMLEKAAARMHRGIEEQVSAIGELTRETVPSRLRLRIQALQKSLHQLAAPRFKHRPETSHLDCARLIAGDRRYIANVAASRVVMMPSDNLEMNCEAIRWRVLPRVECVDEMLISTLQAAENWAMPGHFTSECARREVPYNGITRCGTIMISTRRPFNYSATTTGAQFE</sequence>
<dbReference type="WBParaSite" id="NBR_0000847701-mRNA-1">
    <property type="protein sequence ID" value="NBR_0000847701-mRNA-1"/>
    <property type="gene ID" value="NBR_0000847701"/>
</dbReference>
<accession>A0A158QYH1</accession>
<gene>
    <name evidence="2" type="ORF">NBR_LOCUS8478</name>
</gene>
<dbReference type="PANTHER" id="PTHR46671">
    <property type="entry name" value="PROTEIN CBG11221"/>
    <property type="match status" value="1"/>
</dbReference>
<dbReference type="Proteomes" id="UP000271162">
    <property type="component" value="Unassembled WGS sequence"/>
</dbReference>
<organism evidence="4">
    <name type="scientific">Nippostrongylus brasiliensis</name>
    <name type="common">Rat hookworm</name>
    <dbReference type="NCBI Taxonomy" id="27835"/>
    <lineage>
        <taxon>Eukaryota</taxon>
        <taxon>Metazoa</taxon>
        <taxon>Ecdysozoa</taxon>
        <taxon>Nematoda</taxon>
        <taxon>Chromadorea</taxon>
        <taxon>Rhabditida</taxon>
        <taxon>Rhabditina</taxon>
        <taxon>Rhabditomorpha</taxon>
        <taxon>Strongyloidea</taxon>
        <taxon>Heligmosomidae</taxon>
        <taxon>Nippostrongylus</taxon>
    </lineage>
</organism>
<dbReference type="STRING" id="27835.A0A158QYH1"/>
<keyword evidence="1" id="KW-1133">Transmembrane helix</keyword>
<evidence type="ECO:0000313" key="4">
    <source>
        <dbReference type="WBParaSite" id="NBR_0000847701-mRNA-1"/>
    </source>
</evidence>
<reference evidence="4" key="1">
    <citation type="submission" date="2016-04" db="UniProtKB">
        <authorList>
            <consortium name="WormBaseParasite"/>
        </authorList>
    </citation>
    <scope>IDENTIFICATION</scope>
</reference>
<keyword evidence="3" id="KW-1185">Reference proteome</keyword>
<evidence type="ECO:0000313" key="3">
    <source>
        <dbReference type="Proteomes" id="UP000271162"/>
    </source>
</evidence>